<feature type="compositionally biased region" description="Low complexity" evidence="1">
    <location>
        <begin position="1938"/>
        <end position="1950"/>
    </location>
</feature>
<feature type="region of interest" description="Disordered" evidence="1">
    <location>
        <begin position="1891"/>
        <end position="2008"/>
    </location>
</feature>
<feature type="compositionally biased region" description="Low complexity" evidence="1">
    <location>
        <begin position="1704"/>
        <end position="1717"/>
    </location>
</feature>
<organism evidence="2 3">
    <name type="scientific">Novymonas esmeraldas</name>
    <dbReference type="NCBI Taxonomy" id="1808958"/>
    <lineage>
        <taxon>Eukaryota</taxon>
        <taxon>Discoba</taxon>
        <taxon>Euglenozoa</taxon>
        <taxon>Kinetoplastea</taxon>
        <taxon>Metakinetoplastina</taxon>
        <taxon>Trypanosomatida</taxon>
        <taxon>Trypanosomatidae</taxon>
        <taxon>Novymonas</taxon>
    </lineage>
</organism>
<proteinExistence type="predicted"/>
<feature type="compositionally biased region" description="Gly residues" evidence="1">
    <location>
        <begin position="1121"/>
        <end position="1138"/>
    </location>
</feature>
<feature type="compositionally biased region" description="Polar residues" evidence="1">
    <location>
        <begin position="712"/>
        <end position="722"/>
    </location>
</feature>
<dbReference type="EMBL" id="JAECZO010000017">
    <property type="protein sequence ID" value="KAK7201575.1"/>
    <property type="molecule type" value="Genomic_DNA"/>
</dbReference>
<sequence>MGLVPSRESLYETGQGGSPARSLPFISRAVENYVYKTNRTERVFGGGGSGALAPAALLDGAPTTELALKITATDPGAVFIDDPAEATAAVAASRGSRRGPPKVADAHGRGRGGGGGGGGGGAALETPAAEALRLGKVPYVYYYEHRVVPLTAEYFPSPDCVLFRQLWRARQQQNPRYHFQLDHTWSPGALTDPTASYESFDELAAHNMIDIQAACLTSGKAVTPESIAHAQARLHAATCALAAGGGARIAGRDGATSGAAGAWSQRTRVPFSTRGEFYELVVRTTEERMLYNTNAQLRDAVCGTATAGDAPSGRHAGDGEAEPRRLRPVPCVVVLVRRCMPAHEYRHTYFVANTERHHKCGAAAGTSNANRRRGGNVAAAAAAVTAGAGGEAHAPLSAQRLSHSTHVSCGSVLAAVRRADAVDRARQAAVDEEEVVVPWLQVSLPQAPLGLAELRVVGMYGCWTVEEVLQSTLFSPAPSRTSSYGPVMAGRPDSSEHGEPVGKLLRRAAPHGVPSSTLLNTAFFEKQVGDKEQCHTYFALCRLFAHGLRECLLGTASGCSPAAPRTATGHAGVLLDASLREREEEAAEEDETAAAAAAAATAAKQQHADPVWQALMNTLAGDAGAASCVGDLANCFLIRFSNIPQLQLCRQIRLMLTELGGMYPAPPSLEGFQAAQRQRNLAAMAKKSDTSGAAAGGGAGAGRSAAGSPSSTRNGDSNSSTAPPSPQAAGKNVHAEPVAAVTASAQTKSAGPASCAPAAVRAGRSAGVSLALDPEAIAQRPHQVSERERLERDGFCCYASYGLVVFRLSRVAVAHALHQLSCTPLHDSIEALCVTLTAAAPPPLTYRGELRPPARLQPAVSTAAQTDAGVENTGTLRASVGVGTGVCAEEEQRAGVQAADISDAERRRYGEESGVVLRSAEGQAAEALENMYNNAVRYSAACETGFAMQPLWPLRPDRASWATRATALEDTPDELIGVLPRNSIEQRRGRLLPIHGPVSPDRSQQAGAAAQHLAYIPGSSVPPQQRHGSSTAATSFQLDVYSVSAELDGMPFRELVELTHQEYQYRRQCAASGATQDNTPSLIIESVDAQGNVEPDSVLNWSPMAALGCLRWHRALSTVGCGPGGPGRERGPGAGEGTGARDDSPTSLGGLPPPGAVTILVHEPERVLRTGDRIRFSPYRSPGDGGGTSTAGEHSSPESRAEDGTVQQSRGGGGGGPQQGYWYVDDSLTTEDMILSWMRRVGGRARETRGMDTKWVRFPEHVLQVLLRFSHTCREEPGGGWLTTGQALRPLHPTDEELVEPDLLQNYPDILRTRRFRQWRFSHDGYVYFHGVTVRIPGSAPQASHTAHAATAGASTTAAGGQRAGEAAERLPAGRFTAGPPNQRVAPAAVMRHTMQHVEAPPPSSAAAAVVQGGVYGSAGHPGGLPQHANEVLLQSAATVHVSGGGPARHEPSAAPQNPHALLPPSVEQHKHQHQHQEQQQQQQQQKHPQQQRPSPRHVAHQYAPQQVSYGAAAAAAAANASGSGGGGNGGGYYGAQQQYQPPPQTQSPQSGAQWYDTAGPGNDHGGRANAGTRYPPAARLPSGAGVAVDATGYDHGYGGPSTNAAIASGSTAVTPGTGNALYFNDAHLYQRGGAGAGDAAEHPSGGYRMDLVSPSDAEGLGGGTGFFADQADSTSFRSSDRAHSTAMLGPAHVTSSFYGDFYPQSAHQPSHSPQQQQHHHHHHPQQQQHQQRLRSLPLSPASVGGGPTTPSWLVDNTSLSYGQPPGLAGAAPPQRATQSHHAYAAEYEHNSETTASSPQPPLSSAAQELGDAPQRTHRVRHPPPALTLPPPPQHVDPAMQGGDSDRVGGGGDRRSTHDYPPRRSPATILSASATVPANLSVQRVAAQPLRGTHTTGSHRAAPVASFAPDVVDPTPVGTSGGGNTRPATAPRERLAESVHGGAEAASAGGVRVGAGGARGPSLPHADVPQQQQQLPQQLSPSYRHPAHQQQHPPPRSPQLASASGSFRETVTSDVIEAETITVRVLQRKPSMARHSSYNSGGGGGAVGSVYRTSSGTLLGDTANAVALDSRAAATSSPAPMSGVGYGAMGVSPWGGVENMRDEAATAAAAVGQHRAVEQRGPHGMPYALPRTTSVGNMSGSYAGASALQRQGSNAGSITSPAQRSSQRMSHNPYTTTLSPALTPLPAAAAPTSYLHSGRGGGSGAHDFLMDAVDDRYGVGSDFTASAPVSPAGAGHSTSGAVARGGYQTRGGGGGGAAAALTTAAPREYSAAQRSGPHGAPRTAGDAAATYRGDLRAAQQQASRTSFYDNVDDTQHQHSQQQQQQQHSYPSEHRSGSYADLYNSAAADGTTQGFYFSMGDGDDSAGAARELYGSYPSYPHNQHHQQPSRHDSYGAHGGAPAPSRQVYPHTSQQRGGAGVYEDAVPMAQQHPYPQQHQQQAYHDGHTQAPSQLQRR</sequence>
<feature type="region of interest" description="Disordered" evidence="1">
    <location>
        <begin position="680"/>
        <end position="735"/>
    </location>
</feature>
<gene>
    <name evidence="2" type="ORF">NESM_000221900</name>
</gene>
<evidence type="ECO:0000313" key="3">
    <source>
        <dbReference type="Proteomes" id="UP001430356"/>
    </source>
</evidence>
<dbReference type="Proteomes" id="UP001430356">
    <property type="component" value="Unassembled WGS sequence"/>
</dbReference>
<feature type="compositionally biased region" description="Polar residues" evidence="1">
    <location>
        <begin position="1749"/>
        <end position="1759"/>
    </location>
</feature>
<feature type="compositionally biased region" description="Pro residues" evidence="1">
    <location>
        <begin position="1823"/>
        <end position="1835"/>
    </location>
</feature>
<dbReference type="PANTHER" id="PTHR35614">
    <property type="match status" value="1"/>
</dbReference>
<feature type="region of interest" description="Disordered" evidence="1">
    <location>
        <begin position="2148"/>
        <end position="2172"/>
    </location>
</feature>
<feature type="compositionally biased region" description="Low complexity" evidence="1">
    <location>
        <begin position="702"/>
        <end position="711"/>
    </location>
</feature>
<feature type="region of interest" description="Disordered" evidence="1">
    <location>
        <begin position="2228"/>
        <end position="2285"/>
    </location>
</feature>
<feature type="compositionally biased region" description="Gly residues" evidence="1">
    <location>
        <begin position="2248"/>
        <end position="2257"/>
    </location>
</feature>
<feature type="compositionally biased region" description="Low complexity" evidence="1">
    <location>
        <begin position="1342"/>
        <end position="1365"/>
    </location>
</feature>
<evidence type="ECO:0000256" key="1">
    <source>
        <dbReference type="SAM" id="MobiDB-lite"/>
    </source>
</evidence>
<feature type="region of interest" description="Disordered" evidence="1">
    <location>
        <begin position="1121"/>
        <end position="1221"/>
    </location>
</feature>
<feature type="compositionally biased region" description="Low complexity" evidence="1">
    <location>
        <begin position="1969"/>
        <end position="1982"/>
    </location>
</feature>
<protein>
    <submittedName>
        <fullName evidence="2">Uncharacterized protein</fullName>
    </submittedName>
</protein>
<feature type="compositionally biased region" description="Basic and acidic residues" evidence="1">
    <location>
        <begin position="1162"/>
        <end position="1175"/>
    </location>
</feature>
<feature type="compositionally biased region" description="Low complexity" evidence="1">
    <location>
        <begin position="2427"/>
        <end position="2441"/>
    </location>
</feature>
<comment type="caution">
    <text evidence="2">The sequence shown here is derived from an EMBL/GenBank/DDBJ whole genome shotgun (WGS) entry which is preliminary data.</text>
</comment>
<feature type="region of interest" description="Disordered" evidence="1">
    <location>
        <begin position="1441"/>
        <end position="1501"/>
    </location>
</feature>
<feature type="region of interest" description="Disordered" evidence="1">
    <location>
        <begin position="1339"/>
        <end position="1368"/>
    </location>
</feature>
<feature type="compositionally biased region" description="Basic and acidic residues" evidence="1">
    <location>
        <begin position="1844"/>
        <end position="1862"/>
    </location>
</feature>
<feature type="region of interest" description="Disordered" evidence="1">
    <location>
        <begin position="2311"/>
        <end position="2336"/>
    </location>
</feature>
<dbReference type="PANTHER" id="PTHR35614:SF7">
    <property type="match status" value="1"/>
</dbReference>
<feature type="compositionally biased region" description="Gly residues" evidence="1">
    <location>
        <begin position="111"/>
        <end position="122"/>
    </location>
</feature>
<accession>A0AAW0F927</accession>
<feature type="compositionally biased region" description="Low complexity" evidence="1">
    <location>
        <begin position="2317"/>
        <end position="2328"/>
    </location>
</feature>
<feature type="region of interest" description="Disordered" evidence="1">
    <location>
        <begin position="2367"/>
        <end position="2455"/>
    </location>
</feature>
<feature type="region of interest" description="Disordered" evidence="1">
    <location>
        <begin position="1530"/>
        <end position="1575"/>
    </location>
</feature>
<reference evidence="2 3" key="1">
    <citation type="journal article" date="2021" name="MBio">
        <title>A New Model Trypanosomatid, Novymonas esmeraldas: Genomic Perception of Its 'Candidatus Pandoraea novymonadis' Endosymbiont.</title>
        <authorList>
            <person name="Zakharova A."/>
            <person name="Saura A."/>
            <person name="Butenko A."/>
            <person name="Podesvova L."/>
            <person name="Warmusova S."/>
            <person name="Kostygov A.Y."/>
            <person name="Nenarokova A."/>
            <person name="Lukes J."/>
            <person name="Opperdoes F.R."/>
            <person name="Yurchenko V."/>
        </authorList>
    </citation>
    <scope>NUCLEOTIDE SEQUENCE [LARGE SCALE GENOMIC DNA]</scope>
    <source>
        <strain evidence="2 3">E262AT.01</strain>
    </source>
</reference>
<name>A0AAW0F927_9TRYP</name>
<feature type="region of interest" description="Disordered" evidence="1">
    <location>
        <begin position="1700"/>
        <end position="1759"/>
    </location>
</feature>
<feature type="region of interest" description="Disordered" evidence="1">
    <location>
        <begin position="1"/>
        <end position="21"/>
    </location>
</feature>
<feature type="compositionally biased region" description="Low complexity" evidence="1">
    <location>
        <begin position="1478"/>
        <end position="1492"/>
    </location>
</feature>
<keyword evidence="3" id="KW-1185">Reference proteome</keyword>
<feature type="region of interest" description="Disordered" evidence="1">
    <location>
        <begin position="1787"/>
        <end position="1866"/>
    </location>
</feature>
<feature type="region of interest" description="Disordered" evidence="1">
    <location>
        <begin position="90"/>
        <end position="122"/>
    </location>
</feature>
<feature type="compositionally biased region" description="Low complexity" evidence="1">
    <location>
        <begin position="2258"/>
        <end position="2267"/>
    </location>
</feature>
<evidence type="ECO:0000313" key="2">
    <source>
        <dbReference type="EMBL" id="KAK7201575.1"/>
    </source>
</evidence>